<accession>A0A8R7V0C0</accession>
<dbReference type="EnsemblPlants" id="TuG1812G0600003606.01.T01">
    <property type="protein sequence ID" value="TuG1812G0600003606.01.T01.cds431272"/>
    <property type="gene ID" value="TuG1812G0600003606.01"/>
</dbReference>
<sequence length="74" mass="8179">MSTLLFFHCRQPPAMDVDMAKSRLAPARNPSTRFLCCSCCTERDGASALRAQCPLPMRCASTFTMRLEQPPPTG</sequence>
<evidence type="ECO:0000313" key="1">
    <source>
        <dbReference type="EnsemblPlants" id="TuG1812G0600003606.01.T01.cds431272"/>
    </source>
</evidence>
<dbReference type="Gramene" id="TuG1812G0600003606.01.T01">
    <property type="protein sequence ID" value="TuG1812G0600003606.01.T01.cds431272"/>
    <property type="gene ID" value="TuG1812G0600003606.01"/>
</dbReference>
<dbReference type="AlphaFoldDB" id="A0A8R7V0C0"/>
<evidence type="ECO:0000313" key="2">
    <source>
        <dbReference type="Proteomes" id="UP000015106"/>
    </source>
</evidence>
<organism evidence="1 2">
    <name type="scientific">Triticum urartu</name>
    <name type="common">Red wild einkorn</name>
    <name type="synonym">Crithodium urartu</name>
    <dbReference type="NCBI Taxonomy" id="4572"/>
    <lineage>
        <taxon>Eukaryota</taxon>
        <taxon>Viridiplantae</taxon>
        <taxon>Streptophyta</taxon>
        <taxon>Embryophyta</taxon>
        <taxon>Tracheophyta</taxon>
        <taxon>Spermatophyta</taxon>
        <taxon>Magnoliopsida</taxon>
        <taxon>Liliopsida</taxon>
        <taxon>Poales</taxon>
        <taxon>Poaceae</taxon>
        <taxon>BOP clade</taxon>
        <taxon>Pooideae</taxon>
        <taxon>Triticodae</taxon>
        <taxon>Triticeae</taxon>
        <taxon>Triticinae</taxon>
        <taxon>Triticum</taxon>
    </lineage>
</organism>
<dbReference type="Proteomes" id="UP000015106">
    <property type="component" value="Chromosome 6"/>
</dbReference>
<reference evidence="1" key="2">
    <citation type="submission" date="2018-03" db="EMBL/GenBank/DDBJ databases">
        <title>The Triticum urartu genome reveals the dynamic nature of wheat genome evolution.</title>
        <authorList>
            <person name="Ling H."/>
            <person name="Ma B."/>
            <person name="Shi X."/>
            <person name="Liu H."/>
            <person name="Dong L."/>
            <person name="Sun H."/>
            <person name="Cao Y."/>
            <person name="Gao Q."/>
            <person name="Zheng S."/>
            <person name="Li Y."/>
            <person name="Yu Y."/>
            <person name="Du H."/>
            <person name="Qi M."/>
            <person name="Li Y."/>
            <person name="Yu H."/>
            <person name="Cui Y."/>
            <person name="Wang N."/>
            <person name="Chen C."/>
            <person name="Wu H."/>
            <person name="Zhao Y."/>
            <person name="Zhang J."/>
            <person name="Li Y."/>
            <person name="Zhou W."/>
            <person name="Zhang B."/>
            <person name="Hu W."/>
            <person name="Eijk M."/>
            <person name="Tang J."/>
            <person name="Witsenboer H."/>
            <person name="Zhao S."/>
            <person name="Li Z."/>
            <person name="Zhang A."/>
            <person name="Wang D."/>
            <person name="Liang C."/>
        </authorList>
    </citation>
    <scope>NUCLEOTIDE SEQUENCE [LARGE SCALE GENOMIC DNA]</scope>
    <source>
        <strain evidence="1">cv. G1812</strain>
    </source>
</reference>
<keyword evidence="2" id="KW-1185">Reference proteome</keyword>
<protein>
    <submittedName>
        <fullName evidence="1">Uncharacterized protein</fullName>
    </submittedName>
</protein>
<reference evidence="2" key="1">
    <citation type="journal article" date="2013" name="Nature">
        <title>Draft genome of the wheat A-genome progenitor Triticum urartu.</title>
        <authorList>
            <person name="Ling H.Q."/>
            <person name="Zhao S."/>
            <person name="Liu D."/>
            <person name="Wang J."/>
            <person name="Sun H."/>
            <person name="Zhang C."/>
            <person name="Fan H."/>
            <person name="Li D."/>
            <person name="Dong L."/>
            <person name="Tao Y."/>
            <person name="Gao C."/>
            <person name="Wu H."/>
            <person name="Li Y."/>
            <person name="Cui Y."/>
            <person name="Guo X."/>
            <person name="Zheng S."/>
            <person name="Wang B."/>
            <person name="Yu K."/>
            <person name="Liang Q."/>
            <person name="Yang W."/>
            <person name="Lou X."/>
            <person name="Chen J."/>
            <person name="Feng M."/>
            <person name="Jian J."/>
            <person name="Zhang X."/>
            <person name="Luo G."/>
            <person name="Jiang Y."/>
            <person name="Liu J."/>
            <person name="Wang Z."/>
            <person name="Sha Y."/>
            <person name="Zhang B."/>
            <person name="Wu H."/>
            <person name="Tang D."/>
            <person name="Shen Q."/>
            <person name="Xue P."/>
            <person name="Zou S."/>
            <person name="Wang X."/>
            <person name="Liu X."/>
            <person name="Wang F."/>
            <person name="Yang Y."/>
            <person name="An X."/>
            <person name="Dong Z."/>
            <person name="Zhang K."/>
            <person name="Zhang X."/>
            <person name="Luo M.C."/>
            <person name="Dvorak J."/>
            <person name="Tong Y."/>
            <person name="Wang J."/>
            <person name="Yang H."/>
            <person name="Li Z."/>
            <person name="Wang D."/>
            <person name="Zhang A."/>
            <person name="Wang J."/>
        </authorList>
    </citation>
    <scope>NUCLEOTIDE SEQUENCE</scope>
    <source>
        <strain evidence="2">cv. G1812</strain>
    </source>
</reference>
<proteinExistence type="predicted"/>
<reference evidence="1" key="3">
    <citation type="submission" date="2022-06" db="UniProtKB">
        <authorList>
            <consortium name="EnsemblPlants"/>
        </authorList>
    </citation>
    <scope>IDENTIFICATION</scope>
</reference>
<name>A0A8R7V0C0_TRIUA</name>